<evidence type="ECO:0000313" key="3">
    <source>
        <dbReference type="EMBL" id="KAH6888009.1"/>
    </source>
</evidence>
<dbReference type="Proteomes" id="UP000777438">
    <property type="component" value="Unassembled WGS sequence"/>
</dbReference>
<sequence>MENTNDASEISDVPEINHSPEVNDSLEIKNNDATETEMVHQQDLDNQGTSAAPLEKFTIFNKLPPELRRMIVEEATLPSVIDILSNYKTDKLRPDTLAIGQVNYEMREPLKKTTVTFKSITLTDWPLVTIRMNPVRDTYLTHDLKFPWAINPTDNLPTIDFRKIVSTFTMPDLENAAPFDLATTDEAPIRGMDLRPFPDVKEYIMLPEILGFEFWIPDVEVPYERGQDALDDDRYGYDVWKFVPRIANIGYHVGPTAIGGNWAGFRYHTSTGMVEFTPLAYWEVSEYLAMGLEHRDYFPDAAIRIWIIRPGQEDTSPDRYYHNWERVEDYSELETIKANRIRRLWQLVSSRFDNTRTFMRDRPVTF</sequence>
<organism evidence="3 4">
    <name type="scientific">Thelonectria olida</name>
    <dbReference type="NCBI Taxonomy" id="1576542"/>
    <lineage>
        <taxon>Eukaryota</taxon>
        <taxon>Fungi</taxon>
        <taxon>Dikarya</taxon>
        <taxon>Ascomycota</taxon>
        <taxon>Pezizomycotina</taxon>
        <taxon>Sordariomycetes</taxon>
        <taxon>Hypocreomycetidae</taxon>
        <taxon>Hypocreales</taxon>
        <taxon>Nectriaceae</taxon>
        <taxon>Thelonectria</taxon>
    </lineage>
</organism>
<dbReference type="AlphaFoldDB" id="A0A9P9APE5"/>
<dbReference type="Pfam" id="PF20150">
    <property type="entry name" value="2EXR"/>
    <property type="match status" value="1"/>
</dbReference>
<evidence type="ECO:0000256" key="1">
    <source>
        <dbReference type="SAM" id="MobiDB-lite"/>
    </source>
</evidence>
<reference evidence="3 4" key="1">
    <citation type="journal article" date="2021" name="Nat. Commun.">
        <title>Genetic determinants of endophytism in the Arabidopsis root mycobiome.</title>
        <authorList>
            <person name="Mesny F."/>
            <person name="Miyauchi S."/>
            <person name="Thiergart T."/>
            <person name="Pickel B."/>
            <person name="Atanasova L."/>
            <person name="Karlsson M."/>
            <person name="Huettel B."/>
            <person name="Barry K.W."/>
            <person name="Haridas S."/>
            <person name="Chen C."/>
            <person name="Bauer D."/>
            <person name="Andreopoulos W."/>
            <person name="Pangilinan J."/>
            <person name="LaButti K."/>
            <person name="Riley R."/>
            <person name="Lipzen A."/>
            <person name="Clum A."/>
            <person name="Drula E."/>
            <person name="Henrissat B."/>
            <person name="Kohler A."/>
            <person name="Grigoriev I.V."/>
            <person name="Martin F.M."/>
            <person name="Hacquard S."/>
        </authorList>
    </citation>
    <scope>NUCLEOTIDE SEQUENCE [LARGE SCALE GENOMIC DNA]</scope>
    <source>
        <strain evidence="3 4">MPI-CAGE-CH-0241</strain>
    </source>
</reference>
<proteinExistence type="predicted"/>
<evidence type="ECO:0000313" key="4">
    <source>
        <dbReference type="Proteomes" id="UP000777438"/>
    </source>
</evidence>
<dbReference type="OrthoDB" id="5090029at2759"/>
<dbReference type="InterPro" id="IPR045518">
    <property type="entry name" value="2EXR"/>
</dbReference>
<feature type="domain" description="2EXR" evidence="2">
    <location>
        <begin position="57"/>
        <end position="138"/>
    </location>
</feature>
<gene>
    <name evidence="3" type="ORF">B0T10DRAFT_562437</name>
</gene>
<comment type="caution">
    <text evidence="3">The sequence shown here is derived from an EMBL/GenBank/DDBJ whole genome shotgun (WGS) entry which is preliminary data.</text>
</comment>
<protein>
    <recommendedName>
        <fullName evidence="2">2EXR domain-containing protein</fullName>
    </recommendedName>
</protein>
<evidence type="ECO:0000259" key="2">
    <source>
        <dbReference type="Pfam" id="PF20150"/>
    </source>
</evidence>
<feature type="region of interest" description="Disordered" evidence="1">
    <location>
        <begin position="1"/>
        <end position="24"/>
    </location>
</feature>
<name>A0A9P9APE5_9HYPO</name>
<keyword evidence="4" id="KW-1185">Reference proteome</keyword>
<dbReference type="EMBL" id="JAGPYM010000013">
    <property type="protein sequence ID" value="KAH6888009.1"/>
    <property type="molecule type" value="Genomic_DNA"/>
</dbReference>
<accession>A0A9P9APE5</accession>